<feature type="domain" description="DUF2268" evidence="1">
    <location>
        <begin position="54"/>
        <end position="236"/>
    </location>
</feature>
<accession>A0A1F7TMS5</accession>
<protein>
    <recommendedName>
        <fullName evidence="1">DUF2268 domain-containing protein</fullName>
    </recommendedName>
</protein>
<dbReference type="Pfam" id="PF10026">
    <property type="entry name" value="DUF2268"/>
    <property type="match status" value="1"/>
</dbReference>
<sequence>MADMNDQELFPKLQAHLSACWGFDAQPASPSDAGFDFVQRSIVKARLALERIGLPADEVRTMIIRGNGSANGHACLIDGKPVAWFAAEGYPTQERADAFVPHEIIHAIHYPLCHDYAFDTKEKKNELGRQLVTEGIATVLTAQAMDIPLEQALWADVQTIEATKRWMETISSDLPKRASSIRERWNEDAGEWFLANDPSDPFRYRAGYAIGAMTIDRVMRGQKLSPNALLSLPRTTLDELVRNALG</sequence>
<proteinExistence type="predicted"/>
<dbReference type="STRING" id="1802385.A2856_00220"/>
<evidence type="ECO:0000313" key="3">
    <source>
        <dbReference type="Proteomes" id="UP000177885"/>
    </source>
</evidence>
<evidence type="ECO:0000259" key="1">
    <source>
        <dbReference type="Pfam" id="PF10026"/>
    </source>
</evidence>
<gene>
    <name evidence="2" type="ORF">A2856_00220</name>
</gene>
<dbReference type="AlphaFoldDB" id="A0A1F7TMS5"/>
<dbReference type="EMBL" id="MGDT01000004">
    <property type="protein sequence ID" value="OGL66918.1"/>
    <property type="molecule type" value="Genomic_DNA"/>
</dbReference>
<reference evidence="2 3" key="1">
    <citation type="journal article" date="2016" name="Nat. Commun.">
        <title>Thousands of microbial genomes shed light on interconnected biogeochemical processes in an aquifer system.</title>
        <authorList>
            <person name="Anantharaman K."/>
            <person name="Brown C.T."/>
            <person name="Hug L.A."/>
            <person name="Sharon I."/>
            <person name="Castelle C.J."/>
            <person name="Probst A.J."/>
            <person name="Thomas B.C."/>
            <person name="Singh A."/>
            <person name="Wilkins M.J."/>
            <person name="Karaoz U."/>
            <person name="Brodie E.L."/>
            <person name="Williams K.H."/>
            <person name="Hubbard S.S."/>
            <person name="Banfield J.F."/>
        </authorList>
    </citation>
    <scope>NUCLEOTIDE SEQUENCE [LARGE SCALE GENOMIC DNA]</scope>
</reference>
<name>A0A1F7TMS5_9BACT</name>
<dbReference type="Proteomes" id="UP000177885">
    <property type="component" value="Unassembled WGS sequence"/>
</dbReference>
<organism evidence="2 3">
    <name type="scientific">Candidatus Uhrbacteria bacterium RIFCSPHIGHO2_01_FULL_63_20</name>
    <dbReference type="NCBI Taxonomy" id="1802385"/>
    <lineage>
        <taxon>Bacteria</taxon>
        <taxon>Candidatus Uhriibacteriota</taxon>
    </lineage>
</organism>
<dbReference type="InterPro" id="IPR018728">
    <property type="entry name" value="DUF2268"/>
</dbReference>
<evidence type="ECO:0000313" key="2">
    <source>
        <dbReference type="EMBL" id="OGL66918.1"/>
    </source>
</evidence>
<comment type="caution">
    <text evidence="2">The sequence shown here is derived from an EMBL/GenBank/DDBJ whole genome shotgun (WGS) entry which is preliminary data.</text>
</comment>